<dbReference type="OrthoDB" id="764619at2"/>
<dbReference type="Gene3D" id="1.10.1740.10">
    <property type="match status" value="1"/>
</dbReference>
<dbReference type="InterPro" id="IPR013324">
    <property type="entry name" value="RNA_pol_sigma_r3/r4-like"/>
</dbReference>
<comment type="similarity">
    <text evidence="1">Belongs to the sigma-70 factor family. ECF subfamily.</text>
</comment>
<accession>A0A562T280</accession>
<keyword evidence="2" id="KW-0805">Transcription regulation</keyword>
<dbReference type="InterPro" id="IPR013325">
    <property type="entry name" value="RNA_pol_sigma_r2"/>
</dbReference>
<keyword evidence="7" id="KW-1185">Reference proteome</keyword>
<evidence type="ECO:0000256" key="4">
    <source>
        <dbReference type="ARBA" id="ARBA00023163"/>
    </source>
</evidence>
<reference evidence="6 7" key="1">
    <citation type="journal article" date="2013" name="Stand. Genomic Sci.">
        <title>Genomic Encyclopedia of Type Strains, Phase I: The one thousand microbial genomes (KMG-I) project.</title>
        <authorList>
            <person name="Kyrpides N.C."/>
            <person name="Woyke T."/>
            <person name="Eisen J.A."/>
            <person name="Garrity G."/>
            <person name="Lilburn T.G."/>
            <person name="Beck B.J."/>
            <person name="Whitman W.B."/>
            <person name="Hugenholtz P."/>
            <person name="Klenk H.P."/>
        </authorList>
    </citation>
    <scope>NUCLEOTIDE SEQUENCE [LARGE SCALE GENOMIC DNA]</scope>
    <source>
        <strain evidence="6 7">DSM 13484</strain>
    </source>
</reference>
<dbReference type="RefSeq" id="WP_145712209.1">
    <property type="nucleotide sequence ID" value="NZ_BAAAFY010000001.1"/>
</dbReference>
<comment type="caution">
    <text evidence="6">The sequence shown here is derived from an EMBL/GenBank/DDBJ whole genome shotgun (WGS) entry which is preliminary data.</text>
</comment>
<dbReference type="InterPro" id="IPR036388">
    <property type="entry name" value="WH-like_DNA-bd_sf"/>
</dbReference>
<dbReference type="GO" id="GO:0016987">
    <property type="term" value="F:sigma factor activity"/>
    <property type="evidence" value="ECO:0007669"/>
    <property type="project" value="UniProtKB-KW"/>
</dbReference>
<dbReference type="SUPFAM" id="SSF88946">
    <property type="entry name" value="Sigma2 domain of RNA polymerase sigma factors"/>
    <property type="match status" value="1"/>
</dbReference>
<organism evidence="6 7">
    <name type="scientific">Chitinophaga japonensis</name>
    <name type="common">Flexibacter japonensis</name>
    <dbReference type="NCBI Taxonomy" id="104662"/>
    <lineage>
        <taxon>Bacteria</taxon>
        <taxon>Pseudomonadati</taxon>
        <taxon>Bacteroidota</taxon>
        <taxon>Chitinophagia</taxon>
        <taxon>Chitinophagales</taxon>
        <taxon>Chitinophagaceae</taxon>
        <taxon>Chitinophaga</taxon>
    </lineage>
</organism>
<dbReference type="Gene3D" id="1.10.10.10">
    <property type="entry name" value="Winged helix-like DNA-binding domain superfamily/Winged helix DNA-binding domain"/>
    <property type="match status" value="1"/>
</dbReference>
<sequence length="174" mass="20893">MTSENFNEDLASRQEIFKIIYDRYYGSIFWQAHRLLDDREKARDVAHDVFMNLWFKGGSLEIENVLWYLTRACKNTCLNIINRKKTERTVVDRVQASEPVREDPHFSEDFQIREYINEALMDLPERWRLAFHLVFTHNKSYAESAAEMNISRNTFKSIMKSTLQRIREKLIHLK</sequence>
<feature type="domain" description="RNA polymerase sigma-70 region 4" evidence="5">
    <location>
        <begin position="119"/>
        <end position="168"/>
    </location>
</feature>
<evidence type="ECO:0000313" key="7">
    <source>
        <dbReference type="Proteomes" id="UP000316778"/>
    </source>
</evidence>
<protein>
    <submittedName>
        <fullName evidence="6">RNA polymerase sigma-70 factor (ECF subfamily)</fullName>
    </submittedName>
</protein>
<keyword evidence="4" id="KW-0804">Transcription</keyword>
<dbReference type="InterPro" id="IPR014284">
    <property type="entry name" value="RNA_pol_sigma-70_dom"/>
</dbReference>
<keyword evidence="3" id="KW-0731">Sigma factor</keyword>
<name>A0A562T280_CHIJA</name>
<evidence type="ECO:0000313" key="6">
    <source>
        <dbReference type="EMBL" id="TWI87785.1"/>
    </source>
</evidence>
<dbReference type="AlphaFoldDB" id="A0A562T280"/>
<dbReference type="CDD" id="cd06171">
    <property type="entry name" value="Sigma70_r4"/>
    <property type="match status" value="1"/>
</dbReference>
<dbReference type="InterPro" id="IPR039425">
    <property type="entry name" value="RNA_pol_sigma-70-like"/>
</dbReference>
<gene>
    <name evidence="6" type="ORF">LX66_1856</name>
</gene>
<dbReference type="SUPFAM" id="SSF88659">
    <property type="entry name" value="Sigma3 and sigma4 domains of RNA polymerase sigma factors"/>
    <property type="match status" value="1"/>
</dbReference>
<proteinExistence type="inferred from homology"/>
<dbReference type="PANTHER" id="PTHR43133">
    <property type="entry name" value="RNA POLYMERASE ECF-TYPE SIGMA FACTO"/>
    <property type="match status" value="1"/>
</dbReference>
<dbReference type="EMBL" id="VLLG01000003">
    <property type="protein sequence ID" value="TWI87785.1"/>
    <property type="molecule type" value="Genomic_DNA"/>
</dbReference>
<evidence type="ECO:0000259" key="5">
    <source>
        <dbReference type="Pfam" id="PF04545"/>
    </source>
</evidence>
<dbReference type="GO" id="GO:0006352">
    <property type="term" value="P:DNA-templated transcription initiation"/>
    <property type="evidence" value="ECO:0007669"/>
    <property type="project" value="InterPro"/>
</dbReference>
<evidence type="ECO:0000256" key="2">
    <source>
        <dbReference type="ARBA" id="ARBA00023015"/>
    </source>
</evidence>
<evidence type="ECO:0000256" key="3">
    <source>
        <dbReference type="ARBA" id="ARBA00023082"/>
    </source>
</evidence>
<dbReference type="InterPro" id="IPR007630">
    <property type="entry name" value="RNA_pol_sigma70_r4"/>
</dbReference>
<dbReference type="PANTHER" id="PTHR43133:SF46">
    <property type="entry name" value="RNA POLYMERASE SIGMA-70 FACTOR ECF SUBFAMILY"/>
    <property type="match status" value="1"/>
</dbReference>
<dbReference type="NCBIfam" id="TIGR02937">
    <property type="entry name" value="sigma70-ECF"/>
    <property type="match status" value="1"/>
</dbReference>
<dbReference type="Pfam" id="PF04545">
    <property type="entry name" value="Sigma70_r4"/>
    <property type="match status" value="1"/>
</dbReference>
<dbReference type="Proteomes" id="UP000316778">
    <property type="component" value="Unassembled WGS sequence"/>
</dbReference>
<evidence type="ECO:0000256" key="1">
    <source>
        <dbReference type="ARBA" id="ARBA00010641"/>
    </source>
</evidence>